<dbReference type="InParanoid" id="G4Q5I6"/>
<dbReference type="PATRIC" id="fig|568816.4.peg.832"/>
<dbReference type="Proteomes" id="UP000007093">
    <property type="component" value="Chromosome"/>
</dbReference>
<proteinExistence type="predicted"/>
<dbReference type="HOGENOM" id="CLU_2662714_0_0_9"/>
<reference evidence="1 2" key="1">
    <citation type="journal article" date="2011" name="J. Bacteriol.">
        <title>Complete genome sequence of Acidaminococcus intestini RYC-MR95, a Gram-negative bacterium from the phylum Firmicutes.</title>
        <authorList>
            <person name="D'Auria G."/>
            <person name="Galan J.C."/>
            <person name="Rodriguez-Alcayna M."/>
            <person name="Moya A."/>
            <person name="Baquero F."/>
            <person name="Latorre A."/>
        </authorList>
    </citation>
    <scope>NUCLEOTIDE SEQUENCE [LARGE SCALE GENOMIC DNA]</scope>
    <source>
        <strain evidence="1 2">RyC-MR95</strain>
    </source>
</reference>
<protein>
    <submittedName>
        <fullName evidence="1">Uncharacterized protein</fullName>
    </submittedName>
</protein>
<dbReference type="AlphaFoldDB" id="G4Q5I6"/>
<name>G4Q5I6_ACIIR</name>
<dbReference type="STRING" id="568816.Acin_0861"/>
<accession>G4Q5I6</accession>
<evidence type="ECO:0000313" key="2">
    <source>
        <dbReference type="Proteomes" id="UP000007093"/>
    </source>
</evidence>
<gene>
    <name evidence="1" type="ordered locus">Acin_0861</name>
</gene>
<organism evidence="1 2">
    <name type="scientific">Acidaminococcus intestini (strain RyC-MR95)</name>
    <dbReference type="NCBI Taxonomy" id="568816"/>
    <lineage>
        <taxon>Bacteria</taxon>
        <taxon>Bacillati</taxon>
        <taxon>Bacillota</taxon>
        <taxon>Negativicutes</taxon>
        <taxon>Acidaminococcales</taxon>
        <taxon>Acidaminococcaceae</taxon>
        <taxon>Acidaminococcus</taxon>
    </lineage>
</organism>
<dbReference type="EMBL" id="CP003058">
    <property type="protein sequence ID" value="AEQ22089.1"/>
    <property type="molecule type" value="Genomic_DNA"/>
</dbReference>
<keyword evidence="2" id="KW-1185">Reference proteome</keyword>
<dbReference type="KEGG" id="ain:Acin_0861"/>
<sequence length="75" mass="8542">MTAGHTGQVIDTDRAFGIHFQDTTRADLCARAAPRTFFFIDCDYSCHLYTPQNFFSTYPKKAGQPSGLFFNWLPE</sequence>
<evidence type="ECO:0000313" key="1">
    <source>
        <dbReference type="EMBL" id="AEQ22089.1"/>
    </source>
</evidence>